<dbReference type="Proteomes" id="UP000319732">
    <property type="component" value="Unassembled WGS sequence"/>
</dbReference>
<dbReference type="AlphaFoldDB" id="A0A545TBC5"/>
<proteinExistence type="predicted"/>
<protein>
    <submittedName>
        <fullName evidence="1">Uncharacterized protein</fullName>
    </submittedName>
</protein>
<evidence type="ECO:0000313" key="1">
    <source>
        <dbReference type="EMBL" id="TQV74523.1"/>
    </source>
</evidence>
<keyword evidence="2" id="KW-1185">Reference proteome</keyword>
<evidence type="ECO:0000313" key="2">
    <source>
        <dbReference type="Proteomes" id="UP000319732"/>
    </source>
</evidence>
<sequence>MSDNQAGTAPQEPAAGAEPKYNINLVQVADLGCGVLNQMFLKQPKDKAKLAFKNLKNGKSIKLGTLNLQRKKKDTEEVVGQIDVAVSLKLDRREFRGPVNFPSFQAAVQALLLRLTEHLRAKKDLNLLTDPHGAALIHVPGVIKIDDNYNVLVMVVQPEGHNAIAINLMFIDPDQYEQLRDKNKDAVAES</sequence>
<dbReference type="EMBL" id="VHSG01000016">
    <property type="protein sequence ID" value="TQV74523.1"/>
    <property type="molecule type" value="Genomic_DNA"/>
</dbReference>
<gene>
    <name evidence="1" type="ORF">FKG94_16030</name>
</gene>
<dbReference type="RefSeq" id="WP_142905344.1">
    <property type="nucleotide sequence ID" value="NZ_ML660096.1"/>
</dbReference>
<dbReference type="OrthoDB" id="5735991at2"/>
<name>A0A545TBC5_9GAMM</name>
<comment type="caution">
    <text evidence="1">The sequence shown here is derived from an EMBL/GenBank/DDBJ whole genome shotgun (WGS) entry which is preliminary data.</text>
</comment>
<reference evidence="1 2" key="1">
    <citation type="submission" date="2019-06" db="EMBL/GenBank/DDBJ databases">
        <title>Whole genome sequence for Cellvibrionaceae sp. R142.</title>
        <authorList>
            <person name="Wang G."/>
        </authorList>
    </citation>
    <scope>NUCLEOTIDE SEQUENCE [LARGE SCALE GENOMIC DNA]</scope>
    <source>
        <strain evidence="1 2">R142</strain>
    </source>
</reference>
<accession>A0A545TBC5</accession>
<organism evidence="1 2">
    <name type="scientific">Exilibacterium tricleocarpae</name>
    <dbReference type="NCBI Taxonomy" id="2591008"/>
    <lineage>
        <taxon>Bacteria</taxon>
        <taxon>Pseudomonadati</taxon>
        <taxon>Pseudomonadota</taxon>
        <taxon>Gammaproteobacteria</taxon>
        <taxon>Cellvibrionales</taxon>
        <taxon>Cellvibrionaceae</taxon>
        <taxon>Exilibacterium</taxon>
    </lineage>
</organism>